<evidence type="ECO:0000313" key="2">
    <source>
        <dbReference type="WBParaSite" id="jg13893"/>
    </source>
</evidence>
<name>A0A915CZH1_9BILA</name>
<protein>
    <submittedName>
        <fullName evidence="2">Uncharacterized protein</fullName>
    </submittedName>
</protein>
<evidence type="ECO:0000313" key="1">
    <source>
        <dbReference type="Proteomes" id="UP000887574"/>
    </source>
</evidence>
<dbReference type="AlphaFoldDB" id="A0A915CZH1"/>
<accession>A0A915CZH1</accession>
<keyword evidence="1" id="KW-1185">Reference proteome</keyword>
<dbReference type="WBParaSite" id="jg13893">
    <property type="protein sequence ID" value="jg13893"/>
    <property type="gene ID" value="jg13893"/>
</dbReference>
<proteinExistence type="predicted"/>
<organism evidence="1 2">
    <name type="scientific">Ditylenchus dipsaci</name>
    <dbReference type="NCBI Taxonomy" id="166011"/>
    <lineage>
        <taxon>Eukaryota</taxon>
        <taxon>Metazoa</taxon>
        <taxon>Ecdysozoa</taxon>
        <taxon>Nematoda</taxon>
        <taxon>Chromadorea</taxon>
        <taxon>Rhabditida</taxon>
        <taxon>Tylenchina</taxon>
        <taxon>Tylenchomorpha</taxon>
        <taxon>Sphaerularioidea</taxon>
        <taxon>Anguinidae</taxon>
        <taxon>Anguininae</taxon>
        <taxon>Ditylenchus</taxon>
    </lineage>
</organism>
<dbReference type="Proteomes" id="UP000887574">
    <property type="component" value="Unplaced"/>
</dbReference>
<sequence length="74" mass="8280">MASLQAAMFYGKPMRIQYAKEDSKVIVEAKGTNRLSKVIGSKDKVKLGSKKPMACLKQPETDCLKQSLKPYNCR</sequence>
<reference evidence="2" key="1">
    <citation type="submission" date="2022-11" db="UniProtKB">
        <authorList>
            <consortium name="WormBaseParasite"/>
        </authorList>
    </citation>
    <scope>IDENTIFICATION</scope>
</reference>